<dbReference type="CDD" id="cd15489">
    <property type="entry name" value="PHD_SF"/>
    <property type="match status" value="1"/>
</dbReference>
<dbReference type="InterPro" id="IPR019786">
    <property type="entry name" value="Zinc_finger_PHD-type_CS"/>
</dbReference>
<dbReference type="PANTHER" id="PTHR10694">
    <property type="entry name" value="LYSINE-SPECIFIC DEMETHYLASE"/>
    <property type="match status" value="1"/>
</dbReference>
<dbReference type="GO" id="GO:0000785">
    <property type="term" value="C:chromatin"/>
    <property type="evidence" value="ECO:0007669"/>
    <property type="project" value="TreeGrafter"/>
</dbReference>
<keyword evidence="8" id="KW-0560">Oxidoreductase</keyword>
<dbReference type="InterPro" id="IPR048615">
    <property type="entry name" value="KDM5_C-hel"/>
</dbReference>
<keyword evidence="7" id="KW-0862">Zinc</keyword>
<dbReference type="STRING" id="1348612.A0A397IZI6"/>
<dbReference type="SUPFAM" id="SSF51197">
    <property type="entry name" value="Clavaminate synthase-like"/>
    <property type="match status" value="1"/>
</dbReference>
<feature type="region of interest" description="Disordered" evidence="13">
    <location>
        <begin position="1"/>
        <end position="21"/>
    </location>
</feature>
<dbReference type="PROSITE" id="PS51184">
    <property type="entry name" value="JMJC"/>
    <property type="match status" value="1"/>
</dbReference>
<evidence type="ECO:0000313" key="18">
    <source>
        <dbReference type="EMBL" id="RHZ81351.1"/>
    </source>
</evidence>
<dbReference type="Pfam" id="PF02375">
    <property type="entry name" value="JmjN"/>
    <property type="match status" value="1"/>
</dbReference>
<reference evidence="18 19" key="1">
    <citation type="submission" date="2018-08" db="EMBL/GenBank/DDBJ databases">
        <title>Genome and evolution of the arbuscular mycorrhizal fungus Diversispora epigaea (formerly Glomus versiforme) and its bacterial endosymbionts.</title>
        <authorList>
            <person name="Sun X."/>
            <person name="Fei Z."/>
            <person name="Harrison M."/>
        </authorList>
    </citation>
    <scope>NUCLEOTIDE SEQUENCE [LARGE SCALE GENOMIC DNA]</scope>
    <source>
        <strain evidence="18 19">IT104</strain>
    </source>
</reference>
<dbReference type="SMART" id="SM00545">
    <property type="entry name" value="JmjN"/>
    <property type="match status" value="1"/>
</dbReference>
<evidence type="ECO:0000256" key="9">
    <source>
        <dbReference type="ARBA" id="ARBA00023004"/>
    </source>
</evidence>
<dbReference type="SUPFAM" id="SSF46774">
    <property type="entry name" value="ARID-like"/>
    <property type="match status" value="1"/>
</dbReference>
<dbReference type="GO" id="GO:0006355">
    <property type="term" value="P:regulation of DNA-templated transcription"/>
    <property type="evidence" value="ECO:0007669"/>
    <property type="project" value="TreeGrafter"/>
</dbReference>
<dbReference type="GO" id="GO:0008270">
    <property type="term" value="F:zinc ion binding"/>
    <property type="evidence" value="ECO:0007669"/>
    <property type="project" value="UniProtKB-KW"/>
</dbReference>
<evidence type="ECO:0000256" key="4">
    <source>
        <dbReference type="ARBA" id="ARBA00012902"/>
    </source>
</evidence>
<dbReference type="Gene3D" id="2.60.120.650">
    <property type="entry name" value="Cupin"/>
    <property type="match status" value="1"/>
</dbReference>
<dbReference type="PROSITE" id="PS50016">
    <property type="entry name" value="ZF_PHD_2"/>
    <property type="match status" value="2"/>
</dbReference>
<dbReference type="Pfam" id="PF00628">
    <property type="entry name" value="PHD"/>
    <property type="match status" value="1"/>
</dbReference>
<dbReference type="InterPro" id="IPR011011">
    <property type="entry name" value="Znf_FYVE_PHD"/>
</dbReference>
<dbReference type="GO" id="GO:0003677">
    <property type="term" value="F:DNA binding"/>
    <property type="evidence" value="ECO:0007669"/>
    <property type="project" value="InterPro"/>
</dbReference>
<dbReference type="Pfam" id="PF02373">
    <property type="entry name" value="JmjC"/>
    <property type="match status" value="1"/>
</dbReference>
<feature type="domain" description="ARID" evidence="15">
    <location>
        <begin position="174"/>
        <end position="269"/>
    </location>
</feature>
<dbReference type="EMBL" id="PQFF01000113">
    <property type="protein sequence ID" value="RHZ81351.1"/>
    <property type="molecule type" value="Genomic_DNA"/>
</dbReference>
<dbReference type="PROSITE" id="PS51183">
    <property type="entry name" value="JMJN"/>
    <property type="match status" value="1"/>
</dbReference>
<evidence type="ECO:0000259" key="14">
    <source>
        <dbReference type="PROSITE" id="PS50016"/>
    </source>
</evidence>
<dbReference type="SMART" id="SM00558">
    <property type="entry name" value="JmjC"/>
    <property type="match status" value="1"/>
</dbReference>
<dbReference type="Pfam" id="PF01388">
    <property type="entry name" value="ARID"/>
    <property type="match status" value="1"/>
</dbReference>
<keyword evidence="6 12" id="KW-0863">Zinc-finger</keyword>
<feature type="compositionally biased region" description="Polar residues" evidence="13">
    <location>
        <begin position="1"/>
        <end position="12"/>
    </location>
</feature>
<keyword evidence="10" id="KW-0539">Nucleus</keyword>
<dbReference type="Gene3D" id="3.30.40.10">
    <property type="entry name" value="Zinc/RING finger domain, C3HC4 (zinc finger)"/>
    <property type="match status" value="2"/>
</dbReference>
<comment type="similarity">
    <text evidence="3">Belongs to the JARID1 histone demethylase family.</text>
</comment>
<comment type="caution">
    <text evidence="18">The sequence shown here is derived from an EMBL/GenBank/DDBJ whole genome shotgun (WGS) entry which is preliminary data.</text>
</comment>
<evidence type="ECO:0000256" key="1">
    <source>
        <dbReference type="ARBA" id="ARBA00001954"/>
    </source>
</evidence>
<feature type="domain" description="PHD-type" evidence="14">
    <location>
        <begin position="842"/>
        <end position="892"/>
    </location>
</feature>
<feature type="domain" description="PHD-type" evidence="14">
    <location>
        <begin position="288"/>
        <end position="343"/>
    </location>
</feature>
<evidence type="ECO:0000256" key="11">
    <source>
        <dbReference type="ARBA" id="ARBA00048734"/>
    </source>
</evidence>
<dbReference type="CDD" id="cd16100">
    <property type="entry name" value="ARID"/>
    <property type="match status" value="1"/>
</dbReference>
<name>A0A397IZI6_9GLOM</name>
<evidence type="ECO:0000256" key="8">
    <source>
        <dbReference type="ARBA" id="ARBA00023002"/>
    </source>
</evidence>
<dbReference type="OrthoDB" id="1678912at2759"/>
<dbReference type="AlphaFoldDB" id="A0A397IZI6"/>
<comment type="catalytic activity">
    <reaction evidence="11">
        <text>N(6),N(6),N(6)-trimethyl-L-lysyl(4)-[histone H3] + 3 2-oxoglutarate + 3 O2 = L-lysyl(4)-[histone H3] + 3 formaldehyde + 3 succinate + 3 CO2</text>
        <dbReference type="Rhea" id="RHEA:60208"/>
        <dbReference type="Rhea" id="RHEA-COMP:15537"/>
        <dbReference type="Rhea" id="RHEA-COMP:15547"/>
        <dbReference type="ChEBI" id="CHEBI:15379"/>
        <dbReference type="ChEBI" id="CHEBI:16526"/>
        <dbReference type="ChEBI" id="CHEBI:16810"/>
        <dbReference type="ChEBI" id="CHEBI:16842"/>
        <dbReference type="ChEBI" id="CHEBI:29969"/>
        <dbReference type="ChEBI" id="CHEBI:30031"/>
        <dbReference type="ChEBI" id="CHEBI:61961"/>
        <dbReference type="EC" id="1.14.11.67"/>
    </reaction>
</comment>
<dbReference type="Pfam" id="PF02928">
    <property type="entry name" value="zf-C5HC2"/>
    <property type="match status" value="1"/>
</dbReference>
<gene>
    <name evidence="18" type="ORF">Glove_121g73</name>
</gene>
<evidence type="ECO:0000256" key="2">
    <source>
        <dbReference type="ARBA" id="ARBA00004123"/>
    </source>
</evidence>
<evidence type="ECO:0000259" key="15">
    <source>
        <dbReference type="PROSITE" id="PS51011"/>
    </source>
</evidence>
<dbReference type="PROSITE" id="PS51011">
    <property type="entry name" value="ARID"/>
    <property type="match status" value="1"/>
</dbReference>
<evidence type="ECO:0000256" key="10">
    <source>
        <dbReference type="ARBA" id="ARBA00023242"/>
    </source>
</evidence>
<comment type="cofactor">
    <cofactor evidence="1">
        <name>Fe(2+)</name>
        <dbReference type="ChEBI" id="CHEBI:29033"/>
    </cofactor>
</comment>
<organism evidence="18 19">
    <name type="scientific">Diversispora epigaea</name>
    <dbReference type="NCBI Taxonomy" id="1348612"/>
    <lineage>
        <taxon>Eukaryota</taxon>
        <taxon>Fungi</taxon>
        <taxon>Fungi incertae sedis</taxon>
        <taxon>Mucoromycota</taxon>
        <taxon>Glomeromycotina</taxon>
        <taxon>Glomeromycetes</taxon>
        <taxon>Diversisporales</taxon>
        <taxon>Diversisporaceae</taxon>
        <taxon>Diversispora</taxon>
    </lineage>
</organism>
<evidence type="ECO:0000259" key="16">
    <source>
        <dbReference type="PROSITE" id="PS51183"/>
    </source>
</evidence>
<dbReference type="InterPro" id="IPR001606">
    <property type="entry name" value="ARID_dom"/>
</dbReference>
<sequence>MSTSEQHQQPHPYNTRMKSKNIPNSTLTKQERQFMRKDANMNLRNSDQTKMKANIPSRMNVMINTRRRTENNEIHTSLSNKGVDFSKIRTIYPYKDENKSKRLYNLPEGKSFYPSWEEFKDPYKYIASISEEGSKYGIVKIIPPEGWKPNFSLNVDRFKFQTRKQKVNIMEGETRAKLNFIEQLQQFHAQQGRPFTRLPQLDKAPIDLYKLAKAVSNRGGPIEVSKNKQWAEVAREIKEGGYSQTCTSASKTIKERYYDFIDPYEKYVSEVRKECKRRGKSEEKRDNTWICGKCGNSTMGITKEDTLNCSGGCDRSFHRECLNIKKNRLNSGVQWHCPMCLFLTGSDFGFEPGNTFTLGEFQENADNFMQKHLKEHPNPAGVSKEDFIESEFWRIAHSMDDNTEVYYGADINSTDYGSGFPCNERDRNHPYADDPWNLRNLPRLTGSLLHDVTPAIPGMILPWVYVGMAFSAFCWHVEDHYTYSTNYMHWGEAKTWYGIPASNAHKFEAAAKKLLPDLFQHQPDLLTQLTTILNPGKLKEEGVEVYAIDQRPNQFIVTFPQAYHAGFNHGFNCNEAVNFALPDWIKFGSESIKFYKEIKRHHVFSHERLLWDIAIKNHNNYGIVKWLKEPLKEIISKEIKLRADISASVNLPEPTYNFGDQNENELAVCEHCNGFAYLSMIKFKCNEKALCLEHANETSKCCTCGEKCCFLQVRVKDFHMRNLMEAFENTLENGENTRRHIENTFEDKSPIPAAKFEIVNDMVKENGLEFEMTSSSQMFIDKSFSLYRKIIKYCYKIARNIFPKVYNEIPISQFNVTEFLIKWEKRCRRYQSTTDLPPSNEKHYCFCRRPDNYKTMIQCDNCSEWYHVECIQLNDKSVKNIEDWTCAMCAEGIENIAKKIKKLLIKLRKIIKASAEFDFAVRHSDRLVSIISIIKQMIGRTEFEVRRLMGLGLAISWTNTADPMEIE</sequence>
<dbReference type="SMART" id="SM00501">
    <property type="entry name" value="BRIGHT"/>
    <property type="match status" value="1"/>
</dbReference>
<evidence type="ECO:0000259" key="17">
    <source>
        <dbReference type="PROSITE" id="PS51184"/>
    </source>
</evidence>
<keyword evidence="9" id="KW-0408">Iron</keyword>
<evidence type="ECO:0000256" key="5">
    <source>
        <dbReference type="ARBA" id="ARBA00022723"/>
    </source>
</evidence>
<dbReference type="EC" id="1.14.11.67" evidence="4"/>
<dbReference type="PROSITE" id="PS01359">
    <property type="entry name" value="ZF_PHD_1"/>
    <property type="match status" value="2"/>
</dbReference>
<dbReference type="Gene3D" id="1.10.150.60">
    <property type="entry name" value="ARID DNA-binding domain"/>
    <property type="match status" value="1"/>
</dbReference>
<protein>
    <recommendedName>
        <fullName evidence="4">[histone H3]-trimethyl-L-lysine(4) demethylase</fullName>
        <ecNumber evidence="4">1.14.11.67</ecNumber>
    </recommendedName>
</protein>
<dbReference type="SMART" id="SM01014">
    <property type="entry name" value="ARID"/>
    <property type="match status" value="1"/>
</dbReference>
<dbReference type="Proteomes" id="UP000266861">
    <property type="component" value="Unassembled WGS sequence"/>
</dbReference>
<evidence type="ECO:0000256" key="12">
    <source>
        <dbReference type="PROSITE-ProRule" id="PRU00146"/>
    </source>
</evidence>
<keyword evidence="19" id="KW-1185">Reference proteome</keyword>
<dbReference type="InterPro" id="IPR036431">
    <property type="entry name" value="ARID_dom_sf"/>
</dbReference>
<dbReference type="GO" id="GO:0034647">
    <property type="term" value="F:histone H3K4me/H3K4me2/H3K4me3 demethylase activity"/>
    <property type="evidence" value="ECO:0007669"/>
    <property type="project" value="UniProtKB-EC"/>
</dbReference>
<evidence type="ECO:0000313" key="19">
    <source>
        <dbReference type="Proteomes" id="UP000266861"/>
    </source>
</evidence>
<evidence type="ECO:0000256" key="6">
    <source>
        <dbReference type="ARBA" id="ARBA00022771"/>
    </source>
</evidence>
<dbReference type="Pfam" id="PF21323">
    <property type="entry name" value="KDM5_C-hel"/>
    <property type="match status" value="1"/>
</dbReference>
<dbReference type="SUPFAM" id="SSF57903">
    <property type="entry name" value="FYVE/PHD zinc finger"/>
    <property type="match status" value="2"/>
</dbReference>
<dbReference type="InterPro" id="IPR003347">
    <property type="entry name" value="JmjC_dom"/>
</dbReference>
<dbReference type="PANTHER" id="PTHR10694:SF33">
    <property type="entry name" value="LYSINE-SPECIFIC DEMETHYLASE 5"/>
    <property type="match status" value="1"/>
</dbReference>
<evidence type="ECO:0000256" key="3">
    <source>
        <dbReference type="ARBA" id="ARBA00006801"/>
    </source>
</evidence>
<evidence type="ECO:0000256" key="7">
    <source>
        <dbReference type="ARBA" id="ARBA00022833"/>
    </source>
</evidence>
<dbReference type="GO" id="GO:0005634">
    <property type="term" value="C:nucleus"/>
    <property type="evidence" value="ECO:0007669"/>
    <property type="project" value="UniProtKB-SubCell"/>
</dbReference>
<keyword evidence="5" id="KW-0479">Metal-binding</keyword>
<proteinExistence type="inferred from homology"/>
<feature type="domain" description="JmjC" evidence="17">
    <location>
        <begin position="430"/>
        <end position="596"/>
    </location>
</feature>
<feature type="domain" description="JmjN" evidence="16">
    <location>
        <begin position="109"/>
        <end position="150"/>
    </location>
</feature>
<dbReference type="InterPro" id="IPR013083">
    <property type="entry name" value="Znf_RING/FYVE/PHD"/>
</dbReference>
<dbReference type="InterPro" id="IPR019787">
    <property type="entry name" value="Znf_PHD-finger"/>
</dbReference>
<comment type="subcellular location">
    <subcellularLocation>
        <location evidence="2">Nucleus</location>
    </subcellularLocation>
</comment>
<evidence type="ECO:0000256" key="13">
    <source>
        <dbReference type="SAM" id="MobiDB-lite"/>
    </source>
</evidence>
<dbReference type="InterPro" id="IPR001965">
    <property type="entry name" value="Znf_PHD"/>
</dbReference>
<dbReference type="SMART" id="SM00249">
    <property type="entry name" value="PHD"/>
    <property type="match status" value="2"/>
</dbReference>
<accession>A0A397IZI6</accession>
<dbReference type="InterPro" id="IPR004198">
    <property type="entry name" value="Znf_C5HC2"/>
</dbReference>
<dbReference type="InterPro" id="IPR003349">
    <property type="entry name" value="JmjN"/>
</dbReference>